<dbReference type="GO" id="GO:0000156">
    <property type="term" value="F:phosphorelay response regulator activity"/>
    <property type="evidence" value="ECO:0007669"/>
    <property type="project" value="TreeGrafter"/>
</dbReference>
<dbReference type="GO" id="GO:0006355">
    <property type="term" value="P:regulation of DNA-templated transcription"/>
    <property type="evidence" value="ECO:0007669"/>
    <property type="project" value="TreeGrafter"/>
</dbReference>
<evidence type="ECO:0000313" key="10">
    <source>
        <dbReference type="Proteomes" id="UP000279384"/>
    </source>
</evidence>
<dbReference type="SUPFAM" id="SSF52172">
    <property type="entry name" value="CheY-like"/>
    <property type="match status" value="1"/>
</dbReference>
<dbReference type="CDD" id="cd00156">
    <property type="entry name" value="REC"/>
    <property type="match status" value="1"/>
</dbReference>
<feature type="domain" description="Response regulatory" evidence="7">
    <location>
        <begin position="9"/>
        <end position="130"/>
    </location>
</feature>
<evidence type="ECO:0000256" key="2">
    <source>
        <dbReference type="ARBA" id="ARBA00023012"/>
    </source>
</evidence>
<dbReference type="Proteomes" id="UP001221566">
    <property type="component" value="Unassembled WGS sequence"/>
</dbReference>
<dbReference type="GO" id="GO:0000976">
    <property type="term" value="F:transcription cis-regulatory region binding"/>
    <property type="evidence" value="ECO:0007669"/>
    <property type="project" value="TreeGrafter"/>
</dbReference>
<reference evidence="9 10" key="1">
    <citation type="submission" date="2018-10" db="EMBL/GenBank/DDBJ databases">
        <title>Genomic Encyclopedia of Type Strains, Phase IV (KMG-IV): sequencing the most valuable type-strain genomes for metagenomic binning, comparative biology and taxonomic classification.</title>
        <authorList>
            <person name="Goeker M."/>
        </authorList>
    </citation>
    <scope>NUCLEOTIDE SEQUENCE [LARGE SCALE GENOMIC DNA]</scope>
    <source>
        <strain evidence="9 10">DSM 3303</strain>
    </source>
</reference>
<dbReference type="InterPro" id="IPR039420">
    <property type="entry name" value="WalR-like"/>
</dbReference>
<dbReference type="InterPro" id="IPR001789">
    <property type="entry name" value="Sig_transdc_resp-reg_receiver"/>
</dbReference>
<reference evidence="8 11" key="2">
    <citation type="submission" date="2023-01" db="EMBL/GenBank/DDBJ databases">
        <title>Novel species of the genus Vogesella isolated from rivers.</title>
        <authorList>
            <person name="Lu H."/>
        </authorList>
    </citation>
    <scope>NUCLEOTIDE SEQUENCE [LARGE SCALE GENOMIC DNA]</scope>
    <source>
        <strain evidence="8 11">SH7W</strain>
    </source>
</reference>
<keyword evidence="2" id="KW-0902">Two-component regulatory system</keyword>
<dbReference type="GO" id="GO:0032993">
    <property type="term" value="C:protein-DNA complex"/>
    <property type="evidence" value="ECO:0007669"/>
    <property type="project" value="TreeGrafter"/>
</dbReference>
<keyword evidence="11" id="KW-1185">Reference proteome</keyword>
<keyword evidence="1 6" id="KW-0597">Phosphoprotein</keyword>
<evidence type="ECO:0000256" key="4">
    <source>
        <dbReference type="ARBA" id="ARBA00023125"/>
    </source>
</evidence>
<dbReference type="PROSITE" id="PS50110">
    <property type="entry name" value="RESPONSE_REGULATORY"/>
    <property type="match status" value="1"/>
</dbReference>
<evidence type="ECO:0000256" key="1">
    <source>
        <dbReference type="ARBA" id="ARBA00022553"/>
    </source>
</evidence>
<evidence type="ECO:0000259" key="7">
    <source>
        <dbReference type="PROSITE" id="PS50110"/>
    </source>
</evidence>
<dbReference type="Proteomes" id="UP000279384">
    <property type="component" value="Unassembled WGS sequence"/>
</dbReference>
<keyword evidence="4" id="KW-0238">DNA-binding</keyword>
<dbReference type="RefSeq" id="WP_120811504.1">
    <property type="nucleotide sequence ID" value="NZ_JAQQKY010000006.1"/>
</dbReference>
<proteinExistence type="predicted"/>
<gene>
    <name evidence="9" type="ORF">C8E02_2781</name>
    <name evidence="8" type="ORF">PQU93_11550</name>
</gene>
<dbReference type="SMART" id="SM00448">
    <property type="entry name" value="REC"/>
    <property type="match status" value="1"/>
</dbReference>
<dbReference type="Pfam" id="PF00072">
    <property type="entry name" value="Response_reg"/>
    <property type="match status" value="1"/>
</dbReference>
<dbReference type="PANTHER" id="PTHR48111:SF1">
    <property type="entry name" value="TWO-COMPONENT RESPONSE REGULATOR ORR33"/>
    <property type="match status" value="1"/>
</dbReference>
<evidence type="ECO:0000256" key="3">
    <source>
        <dbReference type="ARBA" id="ARBA00023015"/>
    </source>
</evidence>
<evidence type="ECO:0000256" key="5">
    <source>
        <dbReference type="ARBA" id="ARBA00023163"/>
    </source>
</evidence>
<organism evidence="9 10">
    <name type="scientific">Vogesella indigofera</name>
    <name type="common">Pseudomonas indigofera</name>
    <dbReference type="NCBI Taxonomy" id="45465"/>
    <lineage>
        <taxon>Bacteria</taxon>
        <taxon>Pseudomonadati</taxon>
        <taxon>Pseudomonadota</taxon>
        <taxon>Betaproteobacteria</taxon>
        <taxon>Neisseriales</taxon>
        <taxon>Chromobacteriaceae</taxon>
        <taxon>Vogesella</taxon>
    </lineage>
</organism>
<evidence type="ECO:0000256" key="6">
    <source>
        <dbReference type="PROSITE-ProRule" id="PRU00169"/>
    </source>
</evidence>
<keyword evidence="5" id="KW-0804">Transcription</keyword>
<dbReference type="GO" id="GO:0005829">
    <property type="term" value="C:cytosol"/>
    <property type="evidence" value="ECO:0007669"/>
    <property type="project" value="TreeGrafter"/>
</dbReference>
<dbReference type="PANTHER" id="PTHR48111">
    <property type="entry name" value="REGULATOR OF RPOS"/>
    <property type="match status" value="1"/>
</dbReference>
<evidence type="ECO:0000313" key="11">
    <source>
        <dbReference type="Proteomes" id="UP001221566"/>
    </source>
</evidence>
<dbReference type="Gene3D" id="3.40.50.2300">
    <property type="match status" value="1"/>
</dbReference>
<name>A0A495B6Y7_VOGIN</name>
<protein>
    <submittedName>
        <fullName evidence="8 9">Response regulator</fullName>
    </submittedName>
</protein>
<comment type="caution">
    <text evidence="9">The sequence shown here is derived from an EMBL/GenBank/DDBJ whole genome shotgun (WGS) entry which is preliminary data.</text>
</comment>
<evidence type="ECO:0000313" key="8">
    <source>
        <dbReference type="EMBL" id="MDC7691416.1"/>
    </source>
</evidence>
<dbReference type="EMBL" id="JAQQKY010000006">
    <property type="protein sequence ID" value="MDC7691416.1"/>
    <property type="molecule type" value="Genomic_DNA"/>
</dbReference>
<sequence length="244" mass="27066">MTVDFSRLRALIVDDQMLVRTLVAQALRTMGFAPENLSQAVDGSFAKRTLEAKPIDIVLCDVQMEPMNGLDVLKDLRCGRTNNPPNLPFVFLSGHPEKSNIVVAAQLHADGFIIKPPKPADMEKTLRLALTRPRPDIDPFSYYKVATGTAFDRHVFGELVTQASLLLDENDKPMQRLGLGAVKPGSRLARDLYNKTGQLLLQRGSEITKTQLRVLRQFPERFGVDDIEISCEPDSDITSPPPTA</sequence>
<dbReference type="InterPro" id="IPR011006">
    <property type="entry name" value="CheY-like_superfamily"/>
</dbReference>
<accession>A0A495B6Y7</accession>
<evidence type="ECO:0000313" key="9">
    <source>
        <dbReference type="EMBL" id="RKQ55405.1"/>
    </source>
</evidence>
<feature type="modified residue" description="4-aspartylphosphate" evidence="6">
    <location>
        <position position="61"/>
    </location>
</feature>
<keyword evidence="3" id="KW-0805">Transcription regulation</keyword>
<dbReference type="AlphaFoldDB" id="A0A495B6Y7"/>
<dbReference type="EMBL" id="RBID01000017">
    <property type="protein sequence ID" value="RKQ55405.1"/>
    <property type="molecule type" value="Genomic_DNA"/>
</dbReference>